<dbReference type="EMBL" id="JARVKM010000005">
    <property type="protein sequence ID" value="KAK9780692.1"/>
    <property type="molecule type" value="Genomic_DNA"/>
</dbReference>
<dbReference type="Proteomes" id="UP001465668">
    <property type="component" value="Unassembled WGS sequence"/>
</dbReference>
<accession>A0ABR2Y4H6</accession>
<keyword evidence="1" id="KW-0812">Transmembrane</keyword>
<feature type="transmembrane region" description="Helical" evidence="1">
    <location>
        <begin position="69"/>
        <end position="85"/>
    </location>
</feature>
<dbReference type="PANTHER" id="PTHR14207:SF0">
    <property type="entry name" value="3-BETA-HYDROXYSTEROID-DELTA(8),DELTA(7)-ISOMERASE"/>
    <property type="match status" value="1"/>
</dbReference>
<keyword evidence="3" id="KW-1185">Reference proteome</keyword>
<organism evidence="2 3">
    <name type="scientific">Seiridium cardinale</name>
    <dbReference type="NCBI Taxonomy" id="138064"/>
    <lineage>
        <taxon>Eukaryota</taxon>
        <taxon>Fungi</taxon>
        <taxon>Dikarya</taxon>
        <taxon>Ascomycota</taxon>
        <taxon>Pezizomycotina</taxon>
        <taxon>Sordariomycetes</taxon>
        <taxon>Xylariomycetidae</taxon>
        <taxon>Amphisphaeriales</taxon>
        <taxon>Sporocadaceae</taxon>
        <taxon>Seiridium</taxon>
    </lineage>
</organism>
<dbReference type="PANTHER" id="PTHR14207">
    <property type="entry name" value="STEROL ISOMERASE"/>
    <property type="match status" value="1"/>
</dbReference>
<evidence type="ECO:0000313" key="2">
    <source>
        <dbReference type="EMBL" id="KAK9780692.1"/>
    </source>
</evidence>
<sequence length="103" mass="11497">MVERATDHLPLEEQHHPYYPFGLVLPGYVPNDISVPTLISSFAAASIYVLVLTVFVARRVRPSITNGELLTAMWFMLCGCIHLFFEGMDNCISRRACGPVTDP</sequence>
<protein>
    <submittedName>
        <fullName evidence="2">Uncharacterized protein</fullName>
    </submittedName>
</protein>
<feature type="transmembrane region" description="Helical" evidence="1">
    <location>
        <begin position="33"/>
        <end position="57"/>
    </location>
</feature>
<name>A0ABR2Y4H6_9PEZI</name>
<evidence type="ECO:0000256" key="1">
    <source>
        <dbReference type="SAM" id="Phobius"/>
    </source>
</evidence>
<gene>
    <name evidence="2" type="ORF">SCAR479_01878</name>
</gene>
<evidence type="ECO:0000313" key="3">
    <source>
        <dbReference type="Proteomes" id="UP001465668"/>
    </source>
</evidence>
<keyword evidence="1" id="KW-1133">Transmembrane helix</keyword>
<keyword evidence="1" id="KW-0472">Membrane</keyword>
<reference evidence="2 3" key="1">
    <citation type="submission" date="2024-02" db="EMBL/GenBank/DDBJ databases">
        <title>First draft genome assembly of two strains of Seiridium cardinale.</title>
        <authorList>
            <person name="Emiliani G."/>
            <person name="Scali E."/>
        </authorList>
    </citation>
    <scope>NUCLEOTIDE SEQUENCE [LARGE SCALE GENOMIC DNA]</scope>
    <source>
        <strain evidence="2 3">BM-138-000479</strain>
    </source>
</reference>
<dbReference type="InterPro" id="IPR007905">
    <property type="entry name" value="EBP"/>
</dbReference>
<proteinExistence type="predicted"/>
<comment type="caution">
    <text evidence="2">The sequence shown here is derived from an EMBL/GenBank/DDBJ whole genome shotgun (WGS) entry which is preliminary data.</text>
</comment>